<keyword evidence="3" id="KW-1185">Reference proteome</keyword>
<name>A0ABQ5RNI5_9CHLO</name>
<dbReference type="Gene3D" id="3.90.950.10">
    <property type="match status" value="1"/>
</dbReference>
<protein>
    <recommendedName>
        <fullName evidence="4">Maf-like protein</fullName>
    </recommendedName>
</protein>
<evidence type="ECO:0000313" key="3">
    <source>
        <dbReference type="Proteomes" id="UP001165090"/>
    </source>
</evidence>
<dbReference type="Proteomes" id="UP001165090">
    <property type="component" value="Unassembled WGS sequence"/>
</dbReference>
<comment type="caution">
    <text evidence="2">The sequence shown here is derived from an EMBL/GenBank/DDBJ whole genome shotgun (WGS) entry which is preliminary data.</text>
</comment>
<evidence type="ECO:0000256" key="1">
    <source>
        <dbReference type="ARBA" id="ARBA00022801"/>
    </source>
</evidence>
<dbReference type="PANTHER" id="PTHR43213">
    <property type="entry name" value="BIFUNCTIONAL DTTP/UTP PYROPHOSPHATASE/METHYLTRANSFERASE PROTEIN-RELATED"/>
    <property type="match status" value="1"/>
</dbReference>
<organism evidence="2 3">
    <name type="scientific">Volvox africanus</name>
    <dbReference type="NCBI Taxonomy" id="51714"/>
    <lineage>
        <taxon>Eukaryota</taxon>
        <taxon>Viridiplantae</taxon>
        <taxon>Chlorophyta</taxon>
        <taxon>core chlorophytes</taxon>
        <taxon>Chlorophyceae</taxon>
        <taxon>CS clade</taxon>
        <taxon>Chlamydomonadales</taxon>
        <taxon>Volvocaceae</taxon>
        <taxon>Volvox</taxon>
    </lineage>
</organism>
<dbReference type="SUPFAM" id="SSF52972">
    <property type="entry name" value="ITPase-like"/>
    <property type="match status" value="1"/>
</dbReference>
<dbReference type="InterPro" id="IPR003697">
    <property type="entry name" value="Maf-like"/>
</dbReference>
<sequence length="263" mass="29198">AYQKNSFREKKGLDPKASILFCQRIASFATSQTGFMMPSLSPGIQTRTRSMDYHQKLTTFFQSKPRIILGSSSIARKQIMDQLAAEHGFTYEVKAADINEKAIRDPSPDTLVTLLARAKRDAIIQKMKDGGEEMQGLLITCDQVVAHEDRILEKPGSVDEVHEYMEGYSRSPASTVGAVLVTDLLSGREMEEVERAFVHMKPIPAEVRDKLIAEGTVFYCAGGLMIEHPLIEPHVERMDGSICSVMGLPKHVVLRLMVEAAGM</sequence>
<evidence type="ECO:0008006" key="4">
    <source>
        <dbReference type="Google" id="ProtNLM"/>
    </source>
</evidence>
<evidence type="ECO:0000313" key="2">
    <source>
        <dbReference type="EMBL" id="GLI58753.1"/>
    </source>
</evidence>
<dbReference type="InterPro" id="IPR029001">
    <property type="entry name" value="ITPase-like_fam"/>
</dbReference>
<dbReference type="Pfam" id="PF02545">
    <property type="entry name" value="Maf"/>
    <property type="match status" value="1"/>
</dbReference>
<dbReference type="EMBL" id="BSDZ01000003">
    <property type="protein sequence ID" value="GLI58753.1"/>
    <property type="molecule type" value="Genomic_DNA"/>
</dbReference>
<keyword evidence="1" id="KW-0378">Hydrolase</keyword>
<dbReference type="PANTHER" id="PTHR43213:SF4">
    <property type="entry name" value="7-METHYL-GTP PYROPHOSPHATASE"/>
    <property type="match status" value="1"/>
</dbReference>
<reference evidence="2 3" key="1">
    <citation type="journal article" date="2023" name="IScience">
        <title>Expanded male sex-determining region conserved during the evolution of homothallism in the green alga Volvox.</title>
        <authorList>
            <person name="Yamamoto K."/>
            <person name="Matsuzaki R."/>
            <person name="Mahakham W."/>
            <person name="Heman W."/>
            <person name="Sekimoto H."/>
            <person name="Kawachi M."/>
            <person name="Minakuchi Y."/>
            <person name="Toyoda A."/>
            <person name="Nozaki H."/>
        </authorList>
    </citation>
    <scope>NUCLEOTIDE SEQUENCE [LARGE SCALE GENOMIC DNA]</scope>
    <source>
        <strain evidence="2 3">NIES-4468</strain>
    </source>
</reference>
<accession>A0ABQ5RNI5</accession>
<feature type="non-terminal residue" evidence="2">
    <location>
        <position position="1"/>
    </location>
</feature>
<proteinExistence type="inferred from homology"/>
<gene>
    <name evidence="2" type="ORF">VaNZ11_000510</name>
</gene>
<dbReference type="HAMAP" id="MF_00528">
    <property type="entry name" value="Maf"/>
    <property type="match status" value="1"/>
</dbReference>